<name>A0A8S1N7M1_PARPR</name>
<dbReference type="OMA" id="YKQRINY"/>
<protein>
    <submittedName>
        <fullName evidence="1">Uncharacterized protein</fullName>
    </submittedName>
</protein>
<evidence type="ECO:0000313" key="2">
    <source>
        <dbReference type="Proteomes" id="UP000688137"/>
    </source>
</evidence>
<organism evidence="1 2">
    <name type="scientific">Paramecium primaurelia</name>
    <dbReference type="NCBI Taxonomy" id="5886"/>
    <lineage>
        <taxon>Eukaryota</taxon>
        <taxon>Sar</taxon>
        <taxon>Alveolata</taxon>
        <taxon>Ciliophora</taxon>
        <taxon>Intramacronucleata</taxon>
        <taxon>Oligohymenophorea</taxon>
        <taxon>Peniculida</taxon>
        <taxon>Parameciidae</taxon>
        <taxon>Paramecium</taxon>
    </lineage>
</organism>
<sequence length="177" mass="21171">MSFRKTTFSQYSTNVLKLENDQDYSSAKTLQKSNYTITTNYNSPQGNLDSLDNLLDQQSSKKSRFFFSQKIDSEESTRYIKTESDVQQKEVREVRPFRFRRKEVQPKIDLNDKNDVDDFFTGVEIPRISQQAQKQNPYQLVTFTDYVENLYGKDWFQQRERKFKRQITVQDFFDTPC</sequence>
<accession>A0A8S1N7M1</accession>
<dbReference type="Proteomes" id="UP000688137">
    <property type="component" value="Unassembled WGS sequence"/>
</dbReference>
<keyword evidence="2" id="KW-1185">Reference proteome</keyword>
<evidence type="ECO:0000313" key="1">
    <source>
        <dbReference type="EMBL" id="CAD8087139.1"/>
    </source>
</evidence>
<gene>
    <name evidence="1" type="ORF">PPRIM_AZ9-3.1.T0780049</name>
</gene>
<comment type="caution">
    <text evidence="1">The sequence shown here is derived from an EMBL/GenBank/DDBJ whole genome shotgun (WGS) entry which is preliminary data.</text>
</comment>
<dbReference type="AlphaFoldDB" id="A0A8S1N7M1"/>
<reference evidence="1" key="1">
    <citation type="submission" date="2021-01" db="EMBL/GenBank/DDBJ databases">
        <authorList>
            <consortium name="Genoscope - CEA"/>
            <person name="William W."/>
        </authorList>
    </citation>
    <scope>NUCLEOTIDE SEQUENCE</scope>
</reference>
<dbReference type="EMBL" id="CAJJDM010000081">
    <property type="protein sequence ID" value="CAD8087139.1"/>
    <property type="molecule type" value="Genomic_DNA"/>
</dbReference>
<proteinExistence type="predicted"/>